<reference evidence="5 6" key="1">
    <citation type="submission" date="2023-08" db="EMBL/GenBank/DDBJ databases">
        <title>Pleionea litopenaei sp. nov., isolated from stomach of juvenile Litopenaeus vannamei.</title>
        <authorList>
            <person name="Rho A.M."/>
            <person name="Hwang C.Y."/>
        </authorList>
    </citation>
    <scope>NUCLEOTIDE SEQUENCE [LARGE SCALE GENOMIC DNA]</scope>
    <source>
        <strain evidence="5 6">HL-JVS1</strain>
    </source>
</reference>
<evidence type="ECO:0000256" key="2">
    <source>
        <dbReference type="ARBA" id="ARBA00022803"/>
    </source>
</evidence>
<dbReference type="KEGG" id="plei:Q9312_17840"/>
<evidence type="ECO:0000256" key="1">
    <source>
        <dbReference type="ARBA" id="ARBA00022737"/>
    </source>
</evidence>
<organism evidence="5 6">
    <name type="scientific">Pleionea litopenaei</name>
    <dbReference type="NCBI Taxonomy" id="3070815"/>
    <lineage>
        <taxon>Bacteria</taxon>
        <taxon>Pseudomonadati</taxon>
        <taxon>Pseudomonadota</taxon>
        <taxon>Gammaproteobacteria</taxon>
        <taxon>Oceanospirillales</taxon>
        <taxon>Pleioneaceae</taxon>
        <taxon>Pleionea</taxon>
    </lineage>
</organism>
<evidence type="ECO:0008006" key="7">
    <source>
        <dbReference type="Google" id="ProtNLM"/>
    </source>
</evidence>
<dbReference type="PANTHER" id="PTHR45586:SF1">
    <property type="entry name" value="LIPOPOLYSACCHARIDE ASSEMBLY PROTEIN B"/>
    <property type="match status" value="1"/>
</dbReference>
<dbReference type="InterPro" id="IPR011990">
    <property type="entry name" value="TPR-like_helical_dom_sf"/>
</dbReference>
<evidence type="ECO:0000256" key="4">
    <source>
        <dbReference type="SAM" id="SignalP"/>
    </source>
</evidence>
<sequence>MAFKQILIAASMAALLSACQSNRSTTQLLTSAQSQPTVTAEQLSSRERSELYQAILAAELAAGEGDVKTALTQYLFALSILPQKEIAVEAIVLAQKSNDSVALVQAAKTWLKVEPTNRQAREAYILGNLMLFDQMQTLQEPALTDALVATKELIELYQDEKESYHALAALNNLYLNSSTLVLWQQLLREYPDNPLPWTLLGDAYLKASRISQDQSFPTKAEQAINVALQRNPKFAPAIDLKVEFLREDNQAEKVTPFLQSLLLDDLSNTAAHQALAEWFYQNREYTKALRATEYWQKHADNDSVDILYLQAASHYGLRDFKTAHEDFVKLLNTDYRPDLVRYYCGDTAERIEKFNQAKACYLNVGESKYWYSSQQRLAQLMLNDDEQEQLLKRLTTYAFDGNAEQIEQSVVLKAQVLQELNRELEAVEWVARFINHERITVEVPIQHFKIIYKMNPENDWSAYAEMIGERLNPELVDAWYLQLANELSDRDQSQLAVALLTTQIERSADNLDLRYSRALMRERTNQPKIMLKELNALYQDDQDNPHIQNALGYTLADQNQQLDLALDLIQKAREQLPNSGAVLDSLGWVYYRLGKLQQAESALKVALTIESSAEVFAHYLEVLIENSKRDEAESMLLKAWDELKDNRYILRLVDKYKILVPQP</sequence>
<dbReference type="InterPro" id="IPR051012">
    <property type="entry name" value="CellSynth/LPSAsmb/PSIAsmb"/>
</dbReference>
<dbReference type="SUPFAM" id="SSF48452">
    <property type="entry name" value="TPR-like"/>
    <property type="match status" value="2"/>
</dbReference>
<feature type="coiled-coil region" evidence="3">
    <location>
        <begin position="403"/>
        <end position="437"/>
    </location>
</feature>
<dbReference type="Gene3D" id="1.25.40.10">
    <property type="entry name" value="Tetratricopeptide repeat domain"/>
    <property type="match status" value="2"/>
</dbReference>
<keyword evidence="1" id="KW-0677">Repeat</keyword>
<gene>
    <name evidence="5" type="ORF">Q9312_17840</name>
</gene>
<name>A0AA51RSZ2_9GAMM</name>
<evidence type="ECO:0000256" key="3">
    <source>
        <dbReference type="SAM" id="Coils"/>
    </source>
</evidence>
<proteinExistence type="predicted"/>
<dbReference type="PANTHER" id="PTHR45586">
    <property type="entry name" value="TPR REPEAT-CONTAINING PROTEIN PA4667"/>
    <property type="match status" value="1"/>
</dbReference>
<feature type="chain" id="PRO_5041324798" description="Tetratricopeptide repeat protein" evidence="4">
    <location>
        <begin position="24"/>
        <end position="663"/>
    </location>
</feature>
<protein>
    <recommendedName>
        <fullName evidence="7">Tetratricopeptide repeat protein</fullName>
    </recommendedName>
</protein>
<accession>A0AA51RSZ2</accession>
<keyword evidence="4" id="KW-0732">Signal</keyword>
<evidence type="ECO:0000313" key="6">
    <source>
        <dbReference type="Proteomes" id="UP001239782"/>
    </source>
</evidence>
<dbReference type="Proteomes" id="UP001239782">
    <property type="component" value="Chromosome"/>
</dbReference>
<keyword evidence="3" id="KW-0175">Coiled coil</keyword>
<dbReference type="RefSeq" id="WP_309202211.1">
    <property type="nucleotide sequence ID" value="NZ_CP133548.1"/>
</dbReference>
<keyword evidence="6" id="KW-1185">Reference proteome</keyword>
<dbReference type="PROSITE" id="PS51257">
    <property type="entry name" value="PROKAR_LIPOPROTEIN"/>
    <property type="match status" value="1"/>
</dbReference>
<dbReference type="AlphaFoldDB" id="A0AA51RSZ2"/>
<keyword evidence="2" id="KW-0802">TPR repeat</keyword>
<dbReference type="EMBL" id="CP133548">
    <property type="protein sequence ID" value="WMS87072.1"/>
    <property type="molecule type" value="Genomic_DNA"/>
</dbReference>
<evidence type="ECO:0000313" key="5">
    <source>
        <dbReference type="EMBL" id="WMS87072.1"/>
    </source>
</evidence>
<feature type="signal peptide" evidence="4">
    <location>
        <begin position="1"/>
        <end position="23"/>
    </location>
</feature>